<gene>
    <name evidence="1" type="ORF">JCM17207_09350</name>
</gene>
<dbReference type="EMBL" id="BQKV01000029">
    <property type="protein sequence ID" value="GJN64310.1"/>
    <property type="molecule type" value="Genomic_DNA"/>
</dbReference>
<organism evidence="1 2">
    <name type="scientific">Faecalibacterium gallinarum</name>
    <dbReference type="NCBI Taxonomy" id="2903556"/>
    <lineage>
        <taxon>Bacteria</taxon>
        <taxon>Bacillati</taxon>
        <taxon>Bacillota</taxon>
        <taxon>Clostridia</taxon>
        <taxon>Eubacteriales</taxon>
        <taxon>Oscillospiraceae</taxon>
        <taxon>Faecalibacterium</taxon>
    </lineage>
</organism>
<comment type="caution">
    <text evidence="1">The sequence shown here is derived from an EMBL/GenBank/DDBJ whole genome shotgun (WGS) entry which is preliminary data.</text>
</comment>
<dbReference type="Pfam" id="PF14198">
    <property type="entry name" value="TnpV"/>
    <property type="match status" value="1"/>
</dbReference>
<protein>
    <submittedName>
        <fullName evidence="1">TnpV protein</fullName>
    </submittedName>
</protein>
<dbReference type="InterPro" id="IPR026989">
    <property type="entry name" value="TnpV"/>
</dbReference>
<keyword evidence="2" id="KW-1185">Reference proteome</keyword>
<name>A0AA37IXX5_9FIRM</name>
<evidence type="ECO:0000313" key="1">
    <source>
        <dbReference type="EMBL" id="GJN64310.1"/>
    </source>
</evidence>
<evidence type="ECO:0000313" key="2">
    <source>
        <dbReference type="Proteomes" id="UP001055185"/>
    </source>
</evidence>
<accession>A0AA37IXX5</accession>
<dbReference type="Proteomes" id="UP001055185">
    <property type="component" value="Unassembled WGS sequence"/>
</dbReference>
<dbReference type="RefSeq" id="WP_238316548.1">
    <property type="nucleotide sequence ID" value="NZ_BQKV01000029.1"/>
</dbReference>
<sequence>MEKYIYDQSNGLWYELQGDYYIPCLMLNEPDIAPIGMWGRKHQQYLKEYRPMLYSDLVLSGGLHSYLADIDTQARNKLHLLVTQLAEKEGINEQLKAQDQMAWVGAMNNIRNRAEEIILQELIYGEDAV</sequence>
<reference evidence="1" key="1">
    <citation type="journal article" date="2022" name="Int. J. Syst. Evol. Microbiol.">
        <title>Genome-based, phenotypic and chemotaxonomic classification of Faecalibacterium strains: proposal of three novel species Faecalibacterium duncaniae sp. nov., Faecalibacterium hattorii sp. nov. and Faecalibacterium gallinarum sp. nov. .</title>
        <authorList>
            <person name="Sakamoto M."/>
            <person name="Sakurai N."/>
            <person name="Tanno H."/>
            <person name="Iino T."/>
            <person name="Ohkuma M."/>
            <person name="Endo A."/>
        </authorList>
    </citation>
    <scope>NUCLEOTIDE SEQUENCE</scope>
    <source>
        <strain evidence="1">JCM 17207</strain>
    </source>
</reference>
<proteinExistence type="predicted"/>
<dbReference type="AlphaFoldDB" id="A0AA37IXX5"/>